<feature type="region of interest" description="Disordered" evidence="1">
    <location>
        <begin position="1"/>
        <end position="23"/>
    </location>
</feature>
<dbReference type="Proteomes" id="UP001396334">
    <property type="component" value="Unassembled WGS sequence"/>
</dbReference>
<protein>
    <submittedName>
        <fullName evidence="2">Uncharacterized protein</fullName>
    </submittedName>
</protein>
<evidence type="ECO:0000313" key="2">
    <source>
        <dbReference type="EMBL" id="KAK9034496.1"/>
    </source>
</evidence>
<evidence type="ECO:0000256" key="1">
    <source>
        <dbReference type="SAM" id="MobiDB-lite"/>
    </source>
</evidence>
<dbReference type="Pfam" id="PF20067">
    <property type="entry name" value="SSL_N"/>
    <property type="match status" value="1"/>
</dbReference>
<dbReference type="Gene3D" id="2.120.10.30">
    <property type="entry name" value="TolB, C-terminal domain"/>
    <property type="match status" value="1"/>
</dbReference>
<evidence type="ECO:0000313" key="3">
    <source>
        <dbReference type="Proteomes" id="UP001396334"/>
    </source>
</evidence>
<dbReference type="EMBL" id="JBBPBN010000007">
    <property type="protein sequence ID" value="KAK9034496.1"/>
    <property type="molecule type" value="Genomic_DNA"/>
</dbReference>
<comment type="caution">
    <text evidence="2">The sequence shown here is derived from an EMBL/GenBank/DDBJ whole genome shotgun (WGS) entry which is preliminary data.</text>
</comment>
<dbReference type="InterPro" id="IPR011042">
    <property type="entry name" value="6-blade_b-propeller_TolB-like"/>
</dbReference>
<name>A0ABR2TAG1_9ROSI</name>
<organism evidence="2 3">
    <name type="scientific">Hibiscus sabdariffa</name>
    <name type="common">roselle</name>
    <dbReference type="NCBI Taxonomy" id="183260"/>
    <lineage>
        <taxon>Eukaryota</taxon>
        <taxon>Viridiplantae</taxon>
        <taxon>Streptophyta</taxon>
        <taxon>Embryophyta</taxon>
        <taxon>Tracheophyta</taxon>
        <taxon>Spermatophyta</taxon>
        <taxon>Magnoliopsida</taxon>
        <taxon>eudicotyledons</taxon>
        <taxon>Gunneridae</taxon>
        <taxon>Pentapetalae</taxon>
        <taxon>rosids</taxon>
        <taxon>malvids</taxon>
        <taxon>Malvales</taxon>
        <taxon>Malvaceae</taxon>
        <taxon>Malvoideae</taxon>
        <taxon>Hibiscus</taxon>
    </lineage>
</organism>
<keyword evidence="3" id="KW-1185">Reference proteome</keyword>
<proteinExistence type="predicted"/>
<reference evidence="2 3" key="1">
    <citation type="journal article" date="2024" name="G3 (Bethesda)">
        <title>Genome assembly of Hibiscus sabdariffa L. provides insights into metabolisms of medicinal natural products.</title>
        <authorList>
            <person name="Kim T."/>
        </authorList>
    </citation>
    <scope>NUCLEOTIDE SEQUENCE [LARGE SCALE GENOMIC DNA]</scope>
    <source>
        <strain evidence="2">TK-2024</strain>
        <tissue evidence="2">Old leaves</tissue>
    </source>
</reference>
<accession>A0ABR2TAG1</accession>
<feature type="compositionally biased region" description="Polar residues" evidence="1">
    <location>
        <begin position="1"/>
        <end position="14"/>
    </location>
</feature>
<gene>
    <name evidence="2" type="ORF">V6N11_050658</name>
</gene>
<sequence>MLLSQSFRSLQLPPNATGPESIAFESGPVTGRFYVGIADGRILQYNGPRVGFLDFGFTGPNRNMRMGRVNIPIDDNRGWRVRRTE</sequence>